<keyword evidence="6" id="KW-0238">DNA-binding</keyword>
<dbReference type="PROSITE" id="PS00092">
    <property type="entry name" value="N6_MTASE"/>
    <property type="match status" value="1"/>
</dbReference>
<protein>
    <recommendedName>
        <fullName evidence="1">site-specific DNA-methyltransferase (adenine-specific)</fullName>
        <ecNumber evidence="1">2.1.1.72</ecNumber>
    </recommendedName>
</protein>
<reference evidence="10" key="1">
    <citation type="journal article" date="2020" name="mSystems">
        <title>Genome- and Community-Level Interaction Insights into Carbon Utilization and Element Cycling Functions of Hydrothermarchaeota in Hydrothermal Sediment.</title>
        <authorList>
            <person name="Zhou Z."/>
            <person name="Liu Y."/>
            <person name="Xu W."/>
            <person name="Pan J."/>
            <person name="Luo Z.H."/>
            <person name="Li M."/>
        </authorList>
    </citation>
    <scope>NUCLEOTIDE SEQUENCE [LARGE SCALE GENOMIC DNA]</scope>
    <source>
        <strain evidence="10">SpSt-349</strain>
    </source>
</reference>
<organism evidence="10">
    <name type="scientific">Geobacter metallireducens</name>
    <dbReference type="NCBI Taxonomy" id="28232"/>
    <lineage>
        <taxon>Bacteria</taxon>
        <taxon>Pseudomonadati</taxon>
        <taxon>Thermodesulfobacteriota</taxon>
        <taxon>Desulfuromonadia</taxon>
        <taxon>Geobacterales</taxon>
        <taxon>Geobacteraceae</taxon>
        <taxon>Geobacter</taxon>
    </lineage>
</organism>
<dbReference type="Gene3D" id="3.40.50.150">
    <property type="entry name" value="Vaccinia Virus protein VP39"/>
    <property type="match status" value="1"/>
</dbReference>
<dbReference type="InterPro" id="IPR050953">
    <property type="entry name" value="N4_N6_ade-DNA_methylase"/>
</dbReference>
<name>A0A831UB68_GEOME</name>
<dbReference type="PRINTS" id="PR00507">
    <property type="entry name" value="N12N6MTFRASE"/>
</dbReference>
<dbReference type="InterPro" id="IPR011639">
    <property type="entry name" value="MethylTrfase_TaqI-like_dom"/>
</dbReference>
<dbReference type="SUPFAM" id="SSF53335">
    <property type="entry name" value="S-adenosyl-L-methionine-dependent methyltransferases"/>
    <property type="match status" value="1"/>
</dbReference>
<sequence length="1195" mass="137555">MDNEQAQQLIQQLFTNPFELDRYQQFLRNLLNRFEPRDRHYTGNYIPDAFKQHINQYWRIGKYVDPKGNQLDLLVVEVKSLSKLERARSALRNFAVNRLKQFEKEASLIAFYAQDDAGADWRFSFVKIEHEAFQDEKGKVKLKQELTPARRYSYLVGVHENSHTACRQLLPVLAMDYADPRIEEIEAAFSIEKITDEFFDQYKLLYFKLVEQLKKNSELGIGNRELIHNSKFTIPYSDISRFAKKLLGQIVFLYFLQKKGWLGAGKNEPWGNGTKRFLRERFEKVTASGGNYYRDFLQYLFYEALACERKDQADPGYYQRFDCRVPFLNGGLFEADYDWRNETIEIPNSLFHNDEKTKAGDTGTGILDVFDRYNFTIKEDEPLDKEVAVDPEMLGKVFENMLEITERKSKGAFYTPREIVHYMCQESLIHYLDNRLNNYLKTYQTIDSDQPILFGGLTDKKGQQKLEVVHQDGVRVPKEELETLIRKGHLALENDTRVLSKGKETETYRFQLPEAVRSHAKEIDAALADIKVCDPAIGSGAFPVGLLHEIVNARLALAPHSGNDRSAYDLKRHAIAESIYGVDIDASAIDIARLRLWLSLIVDEEDYDTIAALPNLDYKIVRGDSLIGFPENWQSPAADKIEALKKEFFAEADHDRKAVLKAQIDEEIQKRLAASKATFGYGVDFDFRLFFSEVWHHKGGFDVVIGNPPYVQIQNFSGQEIQKDWEKQNYDSFAKTGDIYCLFYEKGYRLLKERGALAYITSNKWMRAAYGEKLRNFFLDKVAIDQLIDFGDSPIFSEATTYTNILLFEKGPQCNATRAWDLSSAYRKATSLARMLEENQAGATLFNEESFVIASPEMAAIKRRIEQVGTPLKEWDIAINYGIKTGFNEAFIIDGKKKEELIAADPKSAEIIKPILRGRDIKRYRVDFADLWLIATFPALNLNIDAYPAVRDYLKSFGRKLHQTGEVIGKDENGNVIKSRKKTGNKWFETQDQIAYYAEFAKEKIVYAEIVYDAAFYYDKSGTYPEATTFVLTGESTKSLTALLNSQLLTFAFRAFYAGGDLRGDTFRYKKVFLQNLPVIKPKAPASTLFEHLVDYVQMAKSKDQNLQPAYFEQLIDALVYELYFPDEIKAAGKEILPHLGELTPITDTMSEEGKLAVIQREFDRLYDPRHPVRNNLETLDSVEVVRTIREALKR</sequence>
<keyword evidence="3 10" id="KW-0808">Transferase</keyword>
<dbReference type="InterPro" id="IPR029063">
    <property type="entry name" value="SAM-dependent_MTases_sf"/>
</dbReference>
<dbReference type="PANTHER" id="PTHR33841:SF1">
    <property type="entry name" value="DNA METHYLTRANSFERASE A"/>
    <property type="match status" value="1"/>
</dbReference>
<comment type="caution">
    <text evidence="10">The sequence shown here is derived from an EMBL/GenBank/DDBJ whole genome shotgun (WGS) entry which is preliminary data.</text>
</comment>
<dbReference type="Pfam" id="PF07669">
    <property type="entry name" value="Eco57I"/>
    <property type="match status" value="1"/>
</dbReference>
<proteinExistence type="predicted"/>
<evidence type="ECO:0000256" key="5">
    <source>
        <dbReference type="ARBA" id="ARBA00022747"/>
    </source>
</evidence>
<evidence type="ECO:0000256" key="1">
    <source>
        <dbReference type="ARBA" id="ARBA00011900"/>
    </source>
</evidence>
<dbReference type="EMBL" id="DSOV01000007">
    <property type="protein sequence ID" value="HEN41090.1"/>
    <property type="molecule type" value="Genomic_DNA"/>
</dbReference>
<evidence type="ECO:0000256" key="6">
    <source>
        <dbReference type="ARBA" id="ARBA00023125"/>
    </source>
</evidence>
<evidence type="ECO:0000259" key="8">
    <source>
        <dbReference type="Pfam" id="PF07669"/>
    </source>
</evidence>
<evidence type="ECO:0000256" key="3">
    <source>
        <dbReference type="ARBA" id="ARBA00022679"/>
    </source>
</evidence>
<dbReference type="InterPro" id="IPR025931">
    <property type="entry name" value="TaqI_C"/>
</dbReference>
<dbReference type="InterPro" id="IPR002052">
    <property type="entry name" value="DNA_methylase_N6_adenine_CS"/>
</dbReference>
<gene>
    <name evidence="10" type="ORF">ENQ87_01755</name>
</gene>
<dbReference type="EC" id="2.1.1.72" evidence="1"/>
<evidence type="ECO:0000256" key="4">
    <source>
        <dbReference type="ARBA" id="ARBA00022691"/>
    </source>
</evidence>
<keyword evidence="2 10" id="KW-0489">Methyltransferase</keyword>
<evidence type="ECO:0000259" key="9">
    <source>
        <dbReference type="Pfam" id="PF12950"/>
    </source>
</evidence>
<dbReference type="GO" id="GO:0003677">
    <property type="term" value="F:DNA binding"/>
    <property type="evidence" value="ECO:0007669"/>
    <property type="project" value="UniProtKB-KW"/>
</dbReference>
<dbReference type="GO" id="GO:0009007">
    <property type="term" value="F:site-specific DNA-methyltransferase (adenine-specific) activity"/>
    <property type="evidence" value="ECO:0007669"/>
    <property type="project" value="UniProtKB-EC"/>
</dbReference>
<dbReference type="Pfam" id="PF12950">
    <property type="entry name" value="TaqI_C"/>
    <property type="match status" value="1"/>
</dbReference>
<dbReference type="GO" id="GO:0009307">
    <property type="term" value="P:DNA restriction-modification system"/>
    <property type="evidence" value="ECO:0007669"/>
    <property type="project" value="UniProtKB-KW"/>
</dbReference>
<feature type="domain" description="TaqI-like C-terminal specificity" evidence="9">
    <location>
        <begin position="913"/>
        <end position="1079"/>
    </location>
</feature>
<dbReference type="AlphaFoldDB" id="A0A831UB68"/>
<accession>A0A831UB68</accession>
<evidence type="ECO:0000313" key="10">
    <source>
        <dbReference type="EMBL" id="HEN41090.1"/>
    </source>
</evidence>
<comment type="catalytic activity">
    <reaction evidence="7">
        <text>a 2'-deoxyadenosine in DNA + S-adenosyl-L-methionine = an N(6)-methyl-2'-deoxyadenosine in DNA + S-adenosyl-L-homocysteine + H(+)</text>
        <dbReference type="Rhea" id="RHEA:15197"/>
        <dbReference type="Rhea" id="RHEA-COMP:12418"/>
        <dbReference type="Rhea" id="RHEA-COMP:12419"/>
        <dbReference type="ChEBI" id="CHEBI:15378"/>
        <dbReference type="ChEBI" id="CHEBI:57856"/>
        <dbReference type="ChEBI" id="CHEBI:59789"/>
        <dbReference type="ChEBI" id="CHEBI:90615"/>
        <dbReference type="ChEBI" id="CHEBI:90616"/>
        <dbReference type="EC" id="2.1.1.72"/>
    </reaction>
</comment>
<evidence type="ECO:0000256" key="7">
    <source>
        <dbReference type="ARBA" id="ARBA00047942"/>
    </source>
</evidence>
<keyword evidence="4" id="KW-0949">S-adenosyl-L-methionine</keyword>
<evidence type="ECO:0000256" key="2">
    <source>
        <dbReference type="ARBA" id="ARBA00022603"/>
    </source>
</evidence>
<dbReference type="PANTHER" id="PTHR33841">
    <property type="entry name" value="DNA METHYLTRANSFERASE YEEA-RELATED"/>
    <property type="match status" value="1"/>
</dbReference>
<feature type="domain" description="Type II methyltransferase M.TaqI-like" evidence="8">
    <location>
        <begin position="577"/>
        <end position="796"/>
    </location>
</feature>
<keyword evidence="5" id="KW-0680">Restriction system</keyword>
<dbReference type="GO" id="GO:0032259">
    <property type="term" value="P:methylation"/>
    <property type="evidence" value="ECO:0007669"/>
    <property type="project" value="UniProtKB-KW"/>
</dbReference>